<evidence type="ECO:0000313" key="1">
    <source>
        <dbReference type="EMBL" id="GLZ75892.1"/>
    </source>
</evidence>
<reference evidence="1" key="1">
    <citation type="submission" date="2023-03" db="EMBL/GenBank/DDBJ databases">
        <title>Actinorhabdospora filicis NBRC 111898.</title>
        <authorList>
            <person name="Ichikawa N."/>
            <person name="Sato H."/>
            <person name="Tonouchi N."/>
        </authorList>
    </citation>
    <scope>NUCLEOTIDE SEQUENCE</scope>
    <source>
        <strain evidence="1">NBRC 111898</strain>
    </source>
</reference>
<evidence type="ECO:0000313" key="2">
    <source>
        <dbReference type="Proteomes" id="UP001165079"/>
    </source>
</evidence>
<dbReference type="Proteomes" id="UP001165079">
    <property type="component" value="Unassembled WGS sequence"/>
</dbReference>
<protein>
    <submittedName>
        <fullName evidence="1">Uncharacterized protein</fullName>
    </submittedName>
</protein>
<proteinExistence type="predicted"/>
<sequence length="260" mass="27395">MATMMELGQAVRTAAAELPLAGTTQAMTRFDEARATLTQALTDSVEPAGLPHLNRAQTHLDKAVTQLMAAAEHLDEYLVSIGLSPTAPKGDTGPVPSAAPPAPVADGTRAWWLARVDEITQADDDNKAKADTEIRHKELTPLFDALVKAAAGSDRNLYRRELHATDPAVGVRLPALTWPRVRILAAELAGGAPTAKNLDAVGAKTRDAVRRFLPGLEDKADQVELAAACHVAAAPERHPVDIAAMGPVLVAALTKALGRT</sequence>
<gene>
    <name evidence="1" type="ORF">Afil01_06990</name>
</gene>
<comment type="caution">
    <text evidence="1">The sequence shown here is derived from an EMBL/GenBank/DDBJ whole genome shotgun (WGS) entry which is preliminary data.</text>
</comment>
<dbReference type="AlphaFoldDB" id="A0A9W6W1H1"/>
<accession>A0A9W6W1H1</accession>
<dbReference type="RefSeq" id="WP_285661109.1">
    <property type="nucleotide sequence ID" value="NZ_BSTX01000001.1"/>
</dbReference>
<organism evidence="1 2">
    <name type="scientific">Actinorhabdospora filicis</name>
    <dbReference type="NCBI Taxonomy" id="1785913"/>
    <lineage>
        <taxon>Bacteria</taxon>
        <taxon>Bacillati</taxon>
        <taxon>Actinomycetota</taxon>
        <taxon>Actinomycetes</taxon>
        <taxon>Micromonosporales</taxon>
        <taxon>Micromonosporaceae</taxon>
        <taxon>Actinorhabdospora</taxon>
    </lineage>
</organism>
<keyword evidence="2" id="KW-1185">Reference proteome</keyword>
<dbReference type="EMBL" id="BSTX01000001">
    <property type="protein sequence ID" value="GLZ75892.1"/>
    <property type="molecule type" value="Genomic_DNA"/>
</dbReference>
<name>A0A9W6W1H1_9ACTN</name>